<sequence length="327" mass="36386">MSKLIVIVGVTGLQGSSVANTFLNLPGWKVRGISRNPSSPTAQALISKGAEIIQADLDDEKSLYPAFESANVIFSNTDFFGIFFHALMSKNDSPQQYAYDREVEQGINIARAAASPTVLRTLDRFVLSSLSDARKWSQGKYPNVYHNNSKIEIIQTIETQFPELAERMSMVQVGHYATNWKQSPSLAPQKQSDGSFIVKRTFTSDFKMPFVVPHKDTGEFVRALTLDLPAGTHILGASEILTLPEWTKIWAETLGVKAVFEQVTFDIFFQGVPDEMKRELSETFAYTNEFGYTGGDPAIKTAEQLGIKLSLTSMEEYIKGEDWSSVL</sequence>
<dbReference type="AlphaFoldDB" id="B8M8N2"/>
<dbReference type="EMBL" id="EQ962654">
    <property type="protein sequence ID" value="EED20545.1"/>
    <property type="molecule type" value="Genomic_DNA"/>
</dbReference>
<dbReference type="OMA" id="HHPPGTD"/>
<keyword evidence="2" id="KW-0521">NADP</keyword>
<gene>
    <name evidence="4" type="ORF">TSTA_037630</name>
</gene>
<dbReference type="InterPro" id="IPR036291">
    <property type="entry name" value="NAD(P)-bd_dom_sf"/>
</dbReference>
<dbReference type="InterPro" id="IPR008030">
    <property type="entry name" value="NmrA-like"/>
</dbReference>
<dbReference type="Proteomes" id="UP000001745">
    <property type="component" value="Unassembled WGS sequence"/>
</dbReference>
<dbReference type="SUPFAM" id="SSF51735">
    <property type="entry name" value="NAD(P)-binding Rossmann-fold domains"/>
    <property type="match status" value="1"/>
</dbReference>
<dbReference type="eggNOG" id="ENOG502SHS9">
    <property type="taxonomic scope" value="Eukaryota"/>
</dbReference>
<dbReference type="GO" id="GO:0005634">
    <property type="term" value="C:nucleus"/>
    <property type="evidence" value="ECO:0007669"/>
    <property type="project" value="TreeGrafter"/>
</dbReference>
<dbReference type="Pfam" id="PF05368">
    <property type="entry name" value="NmrA"/>
    <property type="match status" value="1"/>
</dbReference>
<dbReference type="STRING" id="441959.B8M8N2"/>
<evidence type="ECO:0000313" key="5">
    <source>
        <dbReference type="Proteomes" id="UP000001745"/>
    </source>
</evidence>
<dbReference type="RefSeq" id="XP_002480979.1">
    <property type="nucleotide sequence ID" value="XM_002480934.1"/>
</dbReference>
<dbReference type="HOGENOM" id="CLU_007383_8_6_1"/>
<reference evidence="5" key="1">
    <citation type="journal article" date="2015" name="Genome Announc.">
        <title>Genome sequence of the AIDS-associated pathogen Penicillium marneffei (ATCC18224) and its near taxonomic relative Talaromyces stipitatus (ATCC10500).</title>
        <authorList>
            <person name="Nierman W.C."/>
            <person name="Fedorova-Abrams N.D."/>
            <person name="Andrianopoulos A."/>
        </authorList>
    </citation>
    <scope>NUCLEOTIDE SEQUENCE [LARGE SCALE GENOMIC DNA]</scope>
    <source>
        <strain evidence="5">ATCC 10500 / CBS 375.48 / QM 6759 / NRRL 1006</strain>
    </source>
</reference>
<organism evidence="4 5">
    <name type="scientific">Talaromyces stipitatus (strain ATCC 10500 / CBS 375.48 / QM 6759 / NRRL 1006)</name>
    <name type="common">Penicillium stipitatum</name>
    <dbReference type="NCBI Taxonomy" id="441959"/>
    <lineage>
        <taxon>Eukaryota</taxon>
        <taxon>Fungi</taxon>
        <taxon>Dikarya</taxon>
        <taxon>Ascomycota</taxon>
        <taxon>Pezizomycotina</taxon>
        <taxon>Eurotiomycetes</taxon>
        <taxon>Eurotiomycetidae</taxon>
        <taxon>Eurotiales</taxon>
        <taxon>Trichocomaceae</taxon>
        <taxon>Talaromyces</taxon>
        <taxon>Talaromyces sect. Talaromyces</taxon>
    </lineage>
</organism>
<dbReference type="InterPro" id="IPR051164">
    <property type="entry name" value="NmrA-like_oxidored"/>
</dbReference>
<protein>
    <submittedName>
        <fullName evidence="4">Hscarg dehydrogenase, putative</fullName>
    </submittedName>
</protein>
<evidence type="ECO:0000259" key="3">
    <source>
        <dbReference type="Pfam" id="PF05368"/>
    </source>
</evidence>
<proteinExistence type="inferred from homology"/>
<dbReference type="VEuPathDB" id="FungiDB:TSTA_037630"/>
<dbReference type="GeneID" id="8102139"/>
<dbReference type="InParanoid" id="B8M8N2"/>
<dbReference type="PhylomeDB" id="B8M8N2"/>
<dbReference type="PANTHER" id="PTHR42748:SF26">
    <property type="entry name" value="NMRA-LIKE DOMAIN-CONTAINING PROTEIN"/>
    <property type="match status" value="1"/>
</dbReference>
<dbReference type="OrthoDB" id="3358371at2759"/>
<dbReference type="Gene3D" id="3.40.50.720">
    <property type="entry name" value="NAD(P)-binding Rossmann-like Domain"/>
    <property type="match status" value="1"/>
</dbReference>
<evidence type="ECO:0000256" key="2">
    <source>
        <dbReference type="ARBA" id="ARBA00022857"/>
    </source>
</evidence>
<dbReference type="PANTHER" id="PTHR42748">
    <property type="entry name" value="NITROGEN METABOLITE REPRESSION PROTEIN NMRA FAMILY MEMBER"/>
    <property type="match status" value="1"/>
</dbReference>
<name>B8M8N2_TALSN</name>
<evidence type="ECO:0000256" key="1">
    <source>
        <dbReference type="ARBA" id="ARBA00006328"/>
    </source>
</evidence>
<evidence type="ECO:0000313" key="4">
    <source>
        <dbReference type="EMBL" id="EED20545.1"/>
    </source>
</evidence>
<dbReference type="Gene3D" id="3.90.25.10">
    <property type="entry name" value="UDP-galactose 4-epimerase, domain 1"/>
    <property type="match status" value="1"/>
</dbReference>
<keyword evidence="5" id="KW-1185">Reference proteome</keyword>
<feature type="domain" description="NmrA-like" evidence="3">
    <location>
        <begin position="1"/>
        <end position="318"/>
    </location>
</feature>
<comment type="similarity">
    <text evidence="1">Belongs to the NmrA-type oxidoreductase family.</text>
</comment>
<accession>B8M8N2</accession>